<evidence type="ECO:0000256" key="1">
    <source>
        <dbReference type="SAM" id="Phobius"/>
    </source>
</evidence>
<feature type="transmembrane region" description="Helical" evidence="1">
    <location>
        <begin position="31"/>
        <end position="48"/>
    </location>
</feature>
<evidence type="ECO:0000313" key="2">
    <source>
        <dbReference type="EMBL" id="ADL58653.1"/>
    </source>
</evidence>
<reference key="1">
    <citation type="submission" date="2009-08" db="EMBL/GenBank/DDBJ databases">
        <title>The genome sequence of Methanothermobacter marburgensis.</title>
        <authorList>
            <person name="Kaster A."/>
            <person name="Seedorf H."/>
            <person name="Goenrich M."/>
            <person name="Wiezer A."/>
            <person name="Liesegang H."/>
            <person name="Thauer R."/>
            <person name="Gottschalk G."/>
        </authorList>
    </citation>
    <scope>NUCLEOTIDE SEQUENCE</scope>
    <source>
        <strain>Marburg</strain>
    </source>
</reference>
<proteinExistence type="predicted"/>
<dbReference type="PaxDb" id="79929-MTBMA_c10590"/>
<gene>
    <name evidence="2" type="ordered locus">MTBMA_c10590</name>
</gene>
<sequence length="50" mass="5715">MGKPHELIDGGKNLISNTVLVLHLYLKYDEYLTLTISFVLIINGFLRIPQ</sequence>
<keyword evidence="1" id="KW-0472">Membrane</keyword>
<dbReference type="Proteomes" id="UP000000345">
    <property type="component" value="Chromosome"/>
</dbReference>
<evidence type="ECO:0000313" key="3">
    <source>
        <dbReference type="Proteomes" id="UP000000345"/>
    </source>
</evidence>
<organism evidence="2 3">
    <name type="scientific">Methanothermobacter marburgensis (strain ATCC BAA-927 / DSM 2133 / JCM 14651 / NBRC 100331 / OCM 82 / Marburg)</name>
    <name type="common">Methanobacterium thermoautotrophicum</name>
    <dbReference type="NCBI Taxonomy" id="79929"/>
    <lineage>
        <taxon>Archaea</taxon>
        <taxon>Methanobacteriati</taxon>
        <taxon>Methanobacteriota</taxon>
        <taxon>Methanomada group</taxon>
        <taxon>Methanobacteria</taxon>
        <taxon>Methanobacteriales</taxon>
        <taxon>Methanobacteriaceae</taxon>
        <taxon>Methanothermobacter</taxon>
    </lineage>
</organism>
<dbReference type="EMBL" id="CP001710">
    <property type="protein sequence ID" value="ADL58653.1"/>
    <property type="molecule type" value="Genomic_DNA"/>
</dbReference>
<dbReference type="HOGENOM" id="CLU_3113136_0_0_2"/>
<dbReference type="AlphaFoldDB" id="D9PWQ5"/>
<protein>
    <submittedName>
        <fullName evidence="2">Uncharacterized protein</fullName>
    </submittedName>
</protein>
<keyword evidence="1" id="KW-1133">Transmembrane helix</keyword>
<keyword evidence="1" id="KW-0812">Transmembrane</keyword>
<name>D9PWQ5_METTM</name>
<reference evidence="2 3" key="2">
    <citation type="journal article" date="2010" name="J. Bacteriol.">
        <title>Complete genome sequence of Methanothermobacter marburgensis, a methanoarchaeon model organism.</title>
        <authorList>
            <person name="Liesegang H."/>
            <person name="Kaster A.K."/>
            <person name="Wiezer A."/>
            <person name="Goenrich M."/>
            <person name="Wollherr A."/>
            <person name="Seedorf H."/>
            <person name="Gottschalk G."/>
            <person name="Thauer R.K."/>
        </authorList>
    </citation>
    <scope>NUCLEOTIDE SEQUENCE [LARGE SCALE GENOMIC DNA]</scope>
    <source>
        <strain evidence="3">ATCC BAA-927 / DSM 2133 / JCM 14651 / NBRC 100331 / OCM 82 / Marburg</strain>
    </source>
</reference>
<keyword evidence="3" id="KW-1185">Reference proteome</keyword>
<accession>D9PWQ5</accession>
<dbReference type="KEGG" id="mmg:MTBMA_c10590"/>